<sequence>MKLIDIKDFNQFVQIKNNQVITDSLTVATVFGKHHRDVLEKVRSLDIPSEYRQRNFTQTVIERQSPNAYHITTFNL</sequence>
<evidence type="ECO:0000313" key="1">
    <source>
        <dbReference type="EMBL" id="MFD0965271.1"/>
    </source>
</evidence>
<reference evidence="2" key="1">
    <citation type="journal article" date="2019" name="Int. J. Syst. Evol. Microbiol.">
        <title>The Global Catalogue of Microorganisms (GCM) 10K type strain sequencing project: providing services to taxonomists for standard genome sequencing and annotation.</title>
        <authorList>
            <consortium name="The Broad Institute Genomics Platform"/>
            <consortium name="The Broad Institute Genome Sequencing Center for Infectious Disease"/>
            <person name="Wu L."/>
            <person name="Ma J."/>
        </authorList>
    </citation>
    <scope>NUCLEOTIDE SEQUENCE [LARGE SCALE GENOMIC DNA]</scope>
    <source>
        <strain evidence="2">CCUG 61707</strain>
    </source>
</reference>
<protein>
    <recommendedName>
        <fullName evidence="3">Phage regulatory protein Rha (Phage_pRha)</fullName>
    </recommendedName>
</protein>
<name>A0ABW3I5U5_9PAST</name>
<evidence type="ECO:0000313" key="2">
    <source>
        <dbReference type="Proteomes" id="UP001596996"/>
    </source>
</evidence>
<comment type="caution">
    <text evidence="1">The sequence shown here is derived from an EMBL/GenBank/DDBJ whole genome shotgun (WGS) entry which is preliminary data.</text>
</comment>
<dbReference type="EMBL" id="JBHTJN010000001">
    <property type="protein sequence ID" value="MFD0965271.1"/>
    <property type="molecule type" value="Genomic_DNA"/>
</dbReference>
<gene>
    <name evidence="1" type="ORF">ACFQ02_00100</name>
</gene>
<dbReference type="RefSeq" id="WP_380817763.1">
    <property type="nucleotide sequence ID" value="NZ_JBHTJN010000001.1"/>
</dbReference>
<accession>A0ABW3I5U5</accession>
<organism evidence="1 2">
    <name type="scientific">Seminibacterium arietis</name>
    <dbReference type="NCBI Taxonomy" id="1173502"/>
    <lineage>
        <taxon>Bacteria</taxon>
        <taxon>Pseudomonadati</taxon>
        <taxon>Pseudomonadota</taxon>
        <taxon>Gammaproteobacteria</taxon>
        <taxon>Pasteurellales</taxon>
        <taxon>Pasteurellaceae</taxon>
        <taxon>Seminibacterium</taxon>
    </lineage>
</organism>
<dbReference type="Proteomes" id="UP001596996">
    <property type="component" value="Unassembled WGS sequence"/>
</dbReference>
<evidence type="ECO:0008006" key="3">
    <source>
        <dbReference type="Google" id="ProtNLM"/>
    </source>
</evidence>
<proteinExistence type="predicted"/>
<keyword evidence="2" id="KW-1185">Reference proteome</keyword>